<keyword evidence="2" id="KW-0378">Hydrolase</keyword>
<keyword evidence="4" id="KW-0732">Signal</keyword>
<dbReference type="EMBL" id="PUBV01000010">
    <property type="protein sequence ID" value="PWB07798.1"/>
    <property type="molecule type" value="Genomic_DNA"/>
</dbReference>
<gene>
    <name evidence="6" type="ORF">C5O25_06330</name>
</gene>
<feature type="chain" id="PRO_5015890720" evidence="4">
    <location>
        <begin position="21"/>
        <end position="523"/>
    </location>
</feature>
<dbReference type="PANTHER" id="PTHR43751">
    <property type="entry name" value="SULFATASE"/>
    <property type="match status" value="1"/>
</dbReference>
<dbReference type="InterPro" id="IPR017850">
    <property type="entry name" value="Alkaline_phosphatase_core_sf"/>
</dbReference>
<evidence type="ECO:0000259" key="5">
    <source>
        <dbReference type="Pfam" id="PF00884"/>
    </source>
</evidence>
<feature type="signal peptide" evidence="4">
    <location>
        <begin position="1"/>
        <end position="20"/>
    </location>
</feature>
<proteinExistence type="inferred from homology"/>
<dbReference type="InterPro" id="IPR000917">
    <property type="entry name" value="Sulfatase_N"/>
</dbReference>
<dbReference type="PROSITE" id="PS00523">
    <property type="entry name" value="SULFATASE_1"/>
    <property type="match status" value="1"/>
</dbReference>
<dbReference type="PROSITE" id="PS00149">
    <property type="entry name" value="SULFATASE_2"/>
    <property type="match status" value="1"/>
</dbReference>
<dbReference type="InterPro" id="IPR052701">
    <property type="entry name" value="GAG_Ulvan_Degrading_Sulfatases"/>
</dbReference>
<name>A0A2V1ISW5_9BACT</name>
<keyword evidence="7" id="KW-1185">Reference proteome</keyword>
<feature type="modified residue" description="3-oxoalanine (Ser)" evidence="3">
    <location>
        <position position="85"/>
    </location>
</feature>
<evidence type="ECO:0000256" key="1">
    <source>
        <dbReference type="ARBA" id="ARBA00008779"/>
    </source>
</evidence>
<evidence type="ECO:0000256" key="2">
    <source>
        <dbReference type="ARBA" id="ARBA00022801"/>
    </source>
</evidence>
<comment type="PTM">
    <text evidence="3">The conversion to 3-oxoalanine (also known as C-formylglycine, FGly), of a serine or cysteine residue in prokaryotes and of a cysteine residue in eukaryotes, is critical for catalytic activity.</text>
</comment>
<comment type="similarity">
    <text evidence="1">Belongs to the sulfatase family.</text>
</comment>
<dbReference type="GO" id="GO:0016787">
    <property type="term" value="F:hydrolase activity"/>
    <property type="evidence" value="ECO:0007669"/>
    <property type="project" value="UniProtKB-KW"/>
</dbReference>
<evidence type="ECO:0000313" key="6">
    <source>
        <dbReference type="EMBL" id="PWB07798.1"/>
    </source>
</evidence>
<dbReference type="CDD" id="cd16143">
    <property type="entry name" value="ARS_like"/>
    <property type="match status" value="1"/>
</dbReference>
<protein>
    <submittedName>
        <fullName evidence="6">Arylsulfatase</fullName>
    </submittedName>
</protein>
<dbReference type="AlphaFoldDB" id="A0A2V1ISW5"/>
<accession>A0A2V1ISW5</accession>
<sequence length="523" mass="57239">MATAAALLTPILCMPGAVSAKSHKNSLSDKVNSREQPNVIIILADDLGYGDLECYGAKNVSTPNVNRLAEQGIKFTNTHAVAATSTPSRYSLLTGEYAWRRPGTDVAPGNAGMIIRPEMYTMADMFRNTGYRTAAIGKWHLGLGDKTGEQDWNAPLPSGLADIGFDYHYIMAATADRVPCVFIEDGKVANYDPEHPIRVDYRRNIPGEPTGKDNPELLYNMRSSHGHDMAIVNGIGRIGYMSGGGKALWKDENIADSITSHAIDFIRSNAGEPFFMYFCTNDVHVPRFPHERFRGKNPMGVRGDAITQFDWSVGEIMRTLDELGIADNTLVILTSDNGPVLDDGYDDQAEELLNGHSPTGPYRGNKYSAFEGGTMVPAIVRWPKGVAGGKESDVLMSHIDWMASLGSLIGARLPEAAAPDSRQRLGNLLGTDTTDTPWVVELASNHTLGVRTKDWKYIEPNDGPAMIQWGPKIETGNNPMPQLYDMSSTKGETENVALIHPQVVFDMQNILRRVRSTAATKLP</sequence>
<dbReference type="Gene3D" id="3.40.720.10">
    <property type="entry name" value="Alkaline Phosphatase, subunit A"/>
    <property type="match status" value="1"/>
</dbReference>
<organism evidence="6 7">
    <name type="scientific">Paramuribaculum intestinale</name>
    <dbReference type="NCBI Taxonomy" id="2094151"/>
    <lineage>
        <taxon>Bacteria</taxon>
        <taxon>Pseudomonadati</taxon>
        <taxon>Bacteroidota</taxon>
        <taxon>Bacteroidia</taxon>
        <taxon>Bacteroidales</taxon>
        <taxon>Muribaculaceae</taxon>
        <taxon>Paramuribaculum</taxon>
    </lineage>
</organism>
<dbReference type="SUPFAM" id="SSF53649">
    <property type="entry name" value="Alkaline phosphatase-like"/>
    <property type="match status" value="1"/>
</dbReference>
<dbReference type="Proteomes" id="UP000244925">
    <property type="component" value="Unassembled WGS sequence"/>
</dbReference>
<comment type="caution">
    <text evidence="6">The sequence shown here is derived from an EMBL/GenBank/DDBJ whole genome shotgun (WGS) entry which is preliminary data.</text>
</comment>
<evidence type="ECO:0000256" key="4">
    <source>
        <dbReference type="SAM" id="SignalP"/>
    </source>
</evidence>
<dbReference type="Gene3D" id="3.30.1120.10">
    <property type="match status" value="1"/>
</dbReference>
<dbReference type="Pfam" id="PF00884">
    <property type="entry name" value="Sulfatase"/>
    <property type="match status" value="1"/>
</dbReference>
<feature type="domain" description="Sulfatase N-terminal" evidence="5">
    <location>
        <begin position="37"/>
        <end position="410"/>
    </location>
</feature>
<dbReference type="PANTHER" id="PTHR43751:SF6">
    <property type="entry name" value="N-ACETYLGALACTOSAMINE-6-O-SULFATASE"/>
    <property type="match status" value="1"/>
</dbReference>
<evidence type="ECO:0000313" key="7">
    <source>
        <dbReference type="Proteomes" id="UP000244925"/>
    </source>
</evidence>
<dbReference type="InterPro" id="IPR024607">
    <property type="entry name" value="Sulfatase_CS"/>
</dbReference>
<reference evidence="7" key="1">
    <citation type="submission" date="2018-02" db="EMBL/GenBank/DDBJ databases">
        <authorList>
            <person name="Clavel T."/>
            <person name="Strowig T."/>
        </authorList>
    </citation>
    <scope>NUCLEOTIDE SEQUENCE [LARGE SCALE GENOMIC DNA]</scope>
    <source>
        <strain evidence="7">DSM 100764</strain>
    </source>
</reference>
<evidence type="ECO:0000256" key="3">
    <source>
        <dbReference type="PIRSR" id="PIRSR600917-52"/>
    </source>
</evidence>